<dbReference type="InterPro" id="IPR014345">
    <property type="entry name" value="XrtA_polysacc_chain"/>
</dbReference>
<dbReference type="Proteomes" id="UP000520156">
    <property type="component" value="Unassembled WGS sequence"/>
</dbReference>
<feature type="transmembrane region" description="Helical" evidence="3">
    <location>
        <begin position="20"/>
        <end position="40"/>
    </location>
</feature>
<feature type="compositionally biased region" description="Basic and acidic residues" evidence="2">
    <location>
        <begin position="184"/>
        <end position="196"/>
    </location>
</feature>
<feature type="region of interest" description="Disordered" evidence="2">
    <location>
        <begin position="184"/>
        <end position="205"/>
    </location>
</feature>
<dbReference type="InterPro" id="IPR050445">
    <property type="entry name" value="Bact_polysacc_biosynth/exp"/>
</dbReference>
<evidence type="ECO:0000313" key="6">
    <source>
        <dbReference type="Proteomes" id="UP000520156"/>
    </source>
</evidence>
<dbReference type="RefSeq" id="WP_185682283.1">
    <property type="nucleotide sequence ID" value="NZ_JACLAU010000003.1"/>
</dbReference>
<dbReference type="Pfam" id="PF13807">
    <property type="entry name" value="GNVR"/>
    <property type="match status" value="1"/>
</dbReference>
<keyword evidence="1" id="KW-0175">Coiled coil</keyword>
<reference evidence="5 6" key="1">
    <citation type="submission" date="2020-08" db="EMBL/GenBank/DDBJ databases">
        <title>The genome sequence of Novosphingobium flavum 4Y4.</title>
        <authorList>
            <person name="Liu Y."/>
        </authorList>
    </citation>
    <scope>NUCLEOTIDE SEQUENCE [LARGE SCALE GENOMIC DNA]</scope>
    <source>
        <strain evidence="5 6">4Y4</strain>
    </source>
</reference>
<keyword evidence="3" id="KW-0812">Transmembrane</keyword>
<feature type="transmembrane region" description="Helical" evidence="3">
    <location>
        <begin position="416"/>
        <end position="436"/>
    </location>
</feature>
<sequence>MNSLLDEARAALFSVWHRKWIALGIAWGVCLLGWLAVAAVPNSYESKSRIFVQLDDPLAEQIGIGASDRRRDIERVRQTLTSAVNLEKVVRSTRLGDGITTPKQMETMVTDLGKAIKVKSEQDNLFEISATSTDSNLSDAESAKLAQEIVQKMIDIFREENLAGGRGEMTETLEFMNQQLADRQKQLEAAEQRRSAFEAQHPELSQGGASLIQRLEGARTELRGLDADIAAAQSALAAINGQLAGTPQSLTGPGAGGGARSALAEALGQLAALRSRGLTDNHPDVIAARNQVAQLRTLAANEGPGGGMPNPAYSSLQSIRAEKQANLQALITRRAAALADQARLTGQQVANPEASAEAQRISRDYDVLKQQYDKLLQDREQLRLRGQVENERSAVKFQVIDPPSTPRKPVAPNRPLLLMGVLVVGLGAGMAGAFAVGQLTSGFHTMGRLEKAIGLPVLGAISHTMNDVGRAVAAKRLKYFMAASAALGVVFVLLLASEFIQRGMVA</sequence>
<name>A0A7X1F5R7_9SPHN</name>
<accession>A0A7X1F5R7</accession>
<feature type="transmembrane region" description="Helical" evidence="3">
    <location>
        <begin position="479"/>
        <end position="500"/>
    </location>
</feature>
<evidence type="ECO:0000256" key="1">
    <source>
        <dbReference type="SAM" id="Coils"/>
    </source>
</evidence>
<dbReference type="InterPro" id="IPR032807">
    <property type="entry name" value="GNVR"/>
</dbReference>
<evidence type="ECO:0000259" key="4">
    <source>
        <dbReference type="Pfam" id="PF13807"/>
    </source>
</evidence>
<dbReference type="GO" id="GO:0005886">
    <property type="term" value="C:plasma membrane"/>
    <property type="evidence" value="ECO:0007669"/>
    <property type="project" value="TreeGrafter"/>
</dbReference>
<dbReference type="EMBL" id="JACLAU010000003">
    <property type="protein sequence ID" value="MBC2650865.1"/>
    <property type="molecule type" value="Genomic_DNA"/>
</dbReference>
<gene>
    <name evidence="5" type="ORF">H7F49_04045</name>
</gene>
<evidence type="ECO:0000256" key="3">
    <source>
        <dbReference type="SAM" id="Phobius"/>
    </source>
</evidence>
<dbReference type="GO" id="GO:0004713">
    <property type="term" value="F:protein tyrosine kinase activity"/>
    <property type="evidence" value="ECO:0007669"/>
    <property type="project" value="TreeGrafter"/>
</dbReference>
<dbReference type="AlphaFoldDB" id="A0A7X1F5R7"/>
<organism evidence="5 6">
    <name type="scientific">Novosphingobium aerophilum</name>
    <dbReference type="NCBI Taxonomy" id="2839843"/>
    <lineage>
        <taxon>Bacteria</taxon>
        <taxon>Pseudomonadati</taxon>
        <taxon>Pseudomonadota</taxon>
        <taxon>Alphaproteobacteria</taxon>
        <taxon>Sphingomonadales</taxon>
        <taxon>Sphingomonadaceae</taxon>
        <taxon>Novosphingobium</taxon>
    </lineage>
</organism>
<dbReference type="NCBIfam" id="TIGR03007">
    <property type="entry name" value="pepcterm_ChnLen"/>
    <property type="match status" value="1"/>
</dbReference>
<evidence type="ECO:0000256" key="2">
    <source>
        <dbReference type="SAM" id="MobiDB-lite"/>
    </source>
</evidence>
<proteinExistence type="predicted"/>
<keyword evidence="6" id="KW-1185">Reference proteome</keyword>
<comment type="caution">
    <text evidence="5">The sequence shown here is derived from an EMBL/GenBank/DDBJ whole genome shotgun (WGS) entry which is preliminary data.</text>
</comment>
<dbReference type="PANTHER" id="PTHR32309">
    <property type="entry name" value="TYROSINE-PROTEIN KINASE"/>
    <property type="match status" value="1"/>
</dbReference>
<keyword evidence="3" id="KW-0472">Membrane</keyword>
<keyword evidence="3" id="KW-1133">Transmembrane helix</keyword>
<protein>
    <submittedName>
        <fullName evidence="5">Chain-length determining protein</fullName>
    </submittedName>
</protein>
<dbReference type="PANTHER" id="PTHR32309:SF13">
    <property type="entry name" value="FERRIC ENTEROBACTIN TRANSPORT PROTEIN FEPE"/>
    <property type="match status" value="1"/>
</dbReference>
<feature type="coiled-coil region" evidence="1">
    <location>
        <begin position="358"/>
        <end position="385"/>
    </location>
</feature>
<evidence type="ECO:0000313" key="5">
    <source>
        <dbReference type="EMBL" id="MBC2650865.1"/>
    </source>
</evidence>
<feature type="domain" description="Tyrosine-protein kinase G-rich" evidence="4">
    <location>
        <begin position="360"/>
        <end position="434"/>
    </location>
</feature>